<name>G2HJ37_PANTR</name>
<organism evidence="1">
    <name type="scientific">Pan troglodytes</name>
    <name type="common">Chimpanzee</name>
    <dbReference type="NCBI Taxonomy" id="9598"/>
    <lineage>
        <taxon>Eukaryota</taxon>
        <taxon>Metazoa</taxon>
        <taxon>Chordata</taxon>
        <taxon>Craniata</taxon>
        <taxon>Vertebrata</taxon>
        <taxon>Euteleostomi</taxon>
        <taxon>Mammalia</taxon>
        <taxon>Eutheria</taxon>
        <taxon>Euarchontoglires</taxon>
        <taxon>Primates</taxon>
        <taxon>Haplorrhini</taxon>
        <taxon>Catarrhini</taxon>
        <taxon>Hominidae</taxon>
        <taxon>Pan</taxon>
    </lineage>
</organism>
<sequence>MMCKVLTNSEILGFCDYEFNRDKMKNTCFNSSSNEKDWRASAYKLNQCQTYEAHTTEMVQFPSVLIEEEFLDQGWTSLPCAFK</sequence>
<evidence type="ECO:0000313" key="1">
    <source>
        <dbReference type="EMBL" id="BAK63745.1"/>
    </source>
</evidence>
<protein>
    <submittedName>
        <fullName evidence="1">Uncharacterized protein</fullName>
    </submittedName>
</protein>
<dbReference type="EMBL" id="AK306751">
    <property type="protein sequence ID" value="BAK63745.1"/>
    <property type="molecule type" value="mRNA"/>
</dbReference>
<proteinExistence type="evidence at transcript level"/>
<reference evidence="1" key="1">
    <citation type="journal article" date="2011" name="Funct. Integr. Genomics">
        <title>Major chimpanzee-specific structural changes in sperm development-associated genes.</title>
        <authorList>
            <person name="Kim R.N."/>
            <person name="Kim D.W."/>
            <person name="Choi S.H."/>
            <person name="Chae S.H."/>
            <person name="Nam S.H."/>
            <person name="Kim D.W."/>
            <person name="Kim A."/>
            <person name="Kang A."/>
            <person name="Park K.H."/>
            <person name="Lee Y.S."/>
            <person name="Hirai M."/>
            <person name="Suzuki Y."/>
            <person name="Sugano S."/>
            <person name="Hashimoto K."/>
            <person name="Kim D.S."/>
            <person name="Park H.S."/>
        </authorList>
    </citation>
    <scope>NUCLEOTIDE SEQUENCE</scope>
    <source>
        <tissue evidence="1">Testis</tissue>
    </source>
</reference>
<dbReference type="AlphaFoldDB" id="G2HJ37"/>
<accession>G2HJ37</accession>